<name>A0A9W4SDQ9_9GLOM</name>
<dbReference type="AlphaFoldDB" id="A0A9W4SDQ9"/>
<dbReference type="EMBL" id="CAMKVN010000181">
    <property type="protein sequence ID" value="CAI2164835.1"/>
    <property type="molecule type" value="Genomic_DNA"/>
</dbReference>
<proteinExistence type="predicted"/>
<evidence type="ECO:0000313" key="1">
    <source>
        <dbReference type="EMBL" id="CAI2164835.1"/>
    </source>
</evidence>
<evidence type="ECO:0000313" key="2">
    <source>
        <dbReference type="Proteomes" id="UP001153678"/>
    </source>
</evidence>
<accession>A0A9W4SDQ9</accession>
<comment type="caution">
    <text evidence="1">The sequence shown here is derived from an EMBL/GenBank/DDBJ whole genome shotgun (WGS) entry which is preliminary data.</text>
</comment>
<keyword evidence="2" id="KW-1185">Reference proteome</keyword>
<gene>
    <name evidence="1" type="ORF">FWILDA_LOCUS1766</name>
</gene>
<reference evidence="1" key="1">
    <citation type="submission" date="2022-08" db="EMBL/GenBank/DDBJ databases">
        <authorList>
            <person name="Kallberg Y."/>
            <person name="Tangrot J."/>
            <person name="Rosling A."/>
        </authorList>
    </citation>
    <scope>NUCLEOTIDE SEQUENCE</scope>
    <source>
        <strain evidence="1">Wild A</strain>
    </source>
</reference>
<organism evidence="1 2">
    <name type="scientific">Funneliformis geosporum</name>
    <dbReference type="NCBI Taxonomy" id="1117311"/>
    <lineage>
        <taxon>Eukaryota</taxon>
        <taxon>Fungi</taxon>
        <taxon>Fungi incertae sedis</taxon>
        <taxon>Mucoromycota</taxon>
        <taxon>Glomeromycotina</taxon>
        <taxon>Glomeromycetes</taxon>
        <taxon>Glomerales</taxon>
        <taxon>Glomeraceae</taxon>
        <taxon>Funneliformis</taxon>
    </lineage>
</organism>
<protein>
    <submittedName>
        <fullName evidence="1">12632_t:CDS:1</fullName>
    </submittedName>
</protein>
<dbReference type="OrthoDB" id="2337413at2759"/>
<dbReference type="Proteomes" id="UP001153678">
    <property type="component" value="Unassembled WGS sequence"/>
</dbReference>
<sequence>MALENIFNNKYIDLSTGFDGYLEKNDDIQTGNLIDKGFGFPILLTPKSDKIRDDYFENIAIEQQAGPSSK</sequence>